<dbReference type="CDD" id="cd08432">
    <property type="entry name" value="PBP2_GcdR_TrpI_HvrB_AmpR_like"/>
    <property type="match status" value="1"/>
</dbReference>
<dbReference type="SUPFAM" id="SSF46785">
    <property type="entry name" value="Winged helix' DNA-binding domain"/>
    <property type="match status" value="1"/>
</dbReference>
<organism evidence="6 7">
    <name type="scientific">Sphingomonas alba</name>
    <dbReference type="NCBI Taxonomy" id="2908208"/>
    <lineage>
        <taxon>Bacteria</taxon>
        <taxon>Pseudomonadati</taxon>
        <taxon>Pseudomonadota</taxon>
        <taxon>Alphaproteobacteria</taxon>
        <taxon>Sphingomonadales</taxon>
        <taxon>Sphingomonadaceae</taxon>
        <taxon>Sphingomonas</taxon>
    </lineage>
</organism>
<keyword evidence="3" id="KW-0238">DNA-binding</keyword>
<dbReference type="InterPro" id="IPR058163">
    <property type="entry name" value="LysR-type_TF_proteobact-type"/>
</dbReference>
<feature type="domain" description="HTH lysR-type" evidence="5">
    <location>
        <begin position="5"/>
        <end position="62"/>
    </location>
</feature>
<dbReference type="Pfam" id="PF03466">
    <property type="entry name" value="LysR_substrate"/>
    <property type="match status" value="1"/>
</dbReference>
<name>A0ABT0RNR6_9SPHN</name>
<evidence type="ECO:0000313" key="7">
    <source>
        <dbReference type="Proteomes" id="UP001165363"/>
    </source>
</evidence>
<comment type="similarity">
    <text evidence="1">Belongs to the LysR transcriptional regulatory family.</text>
</comment>
<dbReference type="InterPro" id="IPR000847">
    <property type="entry name" value="LysR_HTH_N"/>
</dbReference>
<accession>A0ABT0RNR6</accession>
<dbReference type="PRINTS" id="PR00039">
    <property type="entry name" value="HTHLYSR"/>
</dbReference>
<dbReference type="InterPro" id="IPR036388">
    <property type="entry name" value="WH-like_DNA-bd_sf"/>
</dbReference>
<evidence type="ECO:0000256" key="4">
    <source>
        <dbReference type="ARBA" id="ARBA00023163"/>
    </source>
</evidence>
<dbReference type="Gene3D" id="3.40.190.10">
    <property type="entry name" value="Periplasmic binding protein-like II"/>
    <property type="match status" value="2"/>
</dbReference>
<evidence type="ECO:0000259" key="5">
    <source>
        <dbReference type="PROSITE" id="PS50931"/>
    </source>
</evidence>
<protein>
    <submittedName>
        <fullName evidence="6">LysR substrate-binding domain-containing protein</fullName>
    </submittedName>
</protein>
<dbReference type="EMBL" id="JAMGBD010000002">
    <property type="protein sequence ID" value="MCL6684235.1"/>
    <property type="molecule type" value="Genomic_DNA"/>
</dbReference>
<dbReference type="PANTHER" id="PTHR30537">
    <property type="entry name" value="HTH-TYPE TRANSCRIPTIONAL REGULATOR"/>
    <property type="match status" value="1"/>
</dbReference>
<dbReference type="Gene3D" id="1.10.10.10">
    <property type="entry name" value="Winged helix-like DNA-binding domain superfamily/Winged helix DNA-binding domain"/>
    <property type="match status" value="1"/>
</dbReference>
<dbReference type="Pfam" id="PF00126">
    <property type="entry name" value="HTH_1"/>
    <property type="match status" value="1"/>
</dbReference>
<dbReference type="RefSeq" id="WP_249848658.1">
    <property type="nucleotide sequence ID" value="NZ_JAMGBD010000002.1"/>
</dbReference>
<dbReference type="Proteomes" id="UP001165363">
    <property type="component" value="Unassembled WGS sequence"/>
</dbReference>
<evidence type="ECO:0000256" key="1">
    <source>
        <dbReference type="ARBA" id="ARBA00009437"/>
    </source>
</evidence>
<keyword evidence="2" id="KW-0805">Transcription regulation</keyword>
<evidence type="ECO:0000313" key="6">
    <source>
        <dbReference type="EMBL" id="MCL6684235.1"/>
    </source>
</evidence>
<dbReference type="PROSITE" id="PS50931">
    <property type="entry name" value="HTH_LYSR"/>
    <property type="match status" value="1"/>
</dbReference>
<evidence type="ECO:0000256" key="2">
    <source>
        <dbReference type="ARBA" id="ARBA00023015"/>
    </source>
</evidence>
<dbReference type="PANTHER" id="PTHR30537:SF26">
    <property type="entry name" value="GLYCINE CLEAVAGE SYSTEM TRANSCRIPTIONAL ACTIVATOR"/>
    <property type="match status" value="1"/>
</dbReference>
<keyword evidence="7" id="KW-1185">Reference proteome</keyword>
<sequence>MRKLPPLSAIRVFEAAARHEHFTAAAEELGMTQAAVSYQIRALEDRVGARLFERSKGRVRLTDIGRRLLRPLTDAFDRMDAAFAAVRADDENMLSISTTSTFANTWLAWRIGGFQMEHPNLAVRLDASNSLIDFATTEFDVAIRAGEGEWPGLHATRLFEIDYTPICSPRFMEEWQNEHGDRDMEPHDLVGLPRVSANDPWLDQWLTERGVEVPDRPPQPGVQLDSQTAEGTAAMAGRGIAMLTPFFWRYDLTEGRLVRPFRETSSRGWGYWFVCPEHRRQSPKIKRFCEWLLPTARGDHEAARTAGLDI</sequence>
<keyword evidence="4" id="KW-0804">Transcription</keyword>
<gene>
    <name evidence="6" type="ORF">LZ536_10025</name>
</gene>
<comment type="caution">
    <text evidence="6">The sequence shown here is derived from an EMBL/GenBank/DDBJ whole genome shotgun (WGS) entry which is preliminary data.</text>
</comment>
<dbReference type="SUPFAM" id="SSF53850">
    <property type="entry name" value="Periplasmic binding protein-like II"/>
    <property type="match status" value="1"/>
</dbReference>
<dbReference type="InterPro" id="IPR036390">
    <property type="entry name" value="WH_DNA-bd_sf"/>
</dbReference>
<dbReference type="InterPro" id="IPR005119">
    <property type="entry name" value="LysR_subst-bd"/>
</dbReference>
<proteinExistence type="inferred from homology"/>
<reference evidence="6" key="1">
    <citation type="submission" date="2022-05" db="EMBL/GenBank/DDBJ databases">
        <authorList>
            <person name="Jo J.-H."/>
            <person name="Im W.-T."/>
        </authorList>
    </citation>
    <scope>NUCLEOTIDE SEQUENCE</scope>
    <source>
        <strain evidence="6">SE158</strain>
    </source>
</reference>
<evidence type="ECO:0000256" key="3">
    <source>
        <dbReference type="ARBA" id="ARBA00023125"/>
    </source>
</evidence>